<evidence type="ECO:0000259" key="1">
    <source>
        <dbReference type="PROSITE" id="PS51186"/>
    </source>
</evidence>
<dbReference type="Gene3D" id="3.40.630.30">
    <property type="match status" value="1"/>
</dbReference>
<dbReference type="InterPro" id="IPR000182">
    <property type="entry name" value="GNAT_dom"/>
</dbReference>
<dbReference type="Pfam" id="PF00583">
    <property type="entry name" value="Acetyltransf_1"/>
    <property type="match status" value="1"/>
</dbReference>
<dbReference type="EMBL" id="JAUSQL010000001">
    <property type="protein sequence ID" value="MDP9833392.1"/>
    <property type="molecule type" value="Genomic_DNA"/>
</dbReference>
<feature type="domain" description="N-acetyltransferase" evidence="1">
    <location>
        <begin position="12"/>
        <end position="194"/>
    </location>
</feature>
<dbReference type="SUPFAM" id="SSF55729">
    <property type="entry name" value="Acyl-CoA N-acyltransferases (Nat)"/>
    <property type="match status" value="1"/>
</dbReference>
<dbReference type="CDD" id="cd04301">
    <property type="entry name" value="NAT_SF"/>
    <property type="match status" value="1"/>
</dbReference>
<accession>A0ABT9PL05</accession>
<organism evidence="2 3">
    <name type="scientific">Trueperella abortisuis</name>
    <dbReference type="NCBI Taxonomy" id="445930"/>
    <lineage>
        <taxon>Bacteria</taxon>
        <taxon>Bacillati</taxon>
        <taxon>Actinomycetota</taxon>
        <taxon>Actinomycetes</taxon>
        <taxon>Actinomycetales</taxon>
        <taxon>Actinomycetaceae</taxon>
        <taxon>Trueperella</taxon>
    </lineage>
</organism>
<comment type="caution">
    <text evidence="2">The sequence shown here is derived from an EMBL/GenBank/DDBJ whole genome shotgun (WGS) entry which is preliminary data.</text>
</comment>
<name>A0ABT9PL05_9ACTO</name>
<dbReference type="InterPro" id="IPR016181">
    <property type="entry name" value="Acyl_CoA_acyltransferase"/>
</dbReference>
<proteinExistence type="predicted"/>
<evidence type="ECO:0000313" key="3">
    <source>
        <dbReference type="Proteomes" id="UP001230145"/>
    </source>
</evidence>
<keyword evidence="3" id="KW-1185">Reference proteome</keyword>
<reference evidence="2 3" key="1">
    <citation type="submission" date="2023-07" db="EMBL/GenBank/DDBJ databases">
        <title>Sequencing the genomes of 1000 actinobacteria strains.</title>
        <authorList>
            <person name="Klenk H.-P."/>
        </authorList>
    </citation>
    <scope>NUCLEOTIDE SEQUENCE [LARGE SCALE GENOMIC DNA]</scope>
    <source>
        <strain evidence="2 3">DSM 19515</strain>
    </source>
</reference>
<sequence length="194" mass="20765">MTHISDTTNGSITVRPMAEADIDAVAKIYAANARDALSPDERAKQGFVQGRMSPERLRSFTTGGSGFVATDGEEVFAATVIHAPDAFTGKPSAQRPGESPAARTVELAQAARLDSPVLYGPSVVAENYRGRGVLRQLVEAVADEAQTKGYSHLLAFMEDENAPSFAAHERLGFLPLGGFRVEDRDYQAVMLPLA</sequence>
<evidence type="ECO:0000313" key="2">
    <source>
        <dbReference type="EMBL" id="MDP9833392.1"/>
    </source>
</evidence>
<dbReference type="PROSITE" id="PS51186">
    <property type="entry name" value="GNAT"/>
    <property type="match status" value="1"/>
</dbReference>
<dbReference type="RefSeq" id="WP_307635359.1">
    <property type="nucleotide sequence ID" value="NZ_CP133407.1"/>
</dbReference>
<dbReference type="Proteomes" id="UP001230145">
    <property type="component" value="Unassembled WGS sequence"/>
</dbReference>
<gene>
    <name evidence="2" type="ORF">J2S45_002071</name>
</gene>
<protein>
    <submittedName>
        <fullName evidence="2">L-amino acid N-acyltransferase YncA</fullName>
    </submittedName>
</protein>